<dbReference type="GO" id="GO:0005886">
    <property type="term" value="C:plasma membrane"/>
    <property type="evidence" value="ECO:0007669"/>
    <property type="project" value="UniProtKB-SubCell"/>
</dbReference>
<dbReference type="PANTHER" id="PTHR23519:SF1">
    <property type="entry name" value="AUTOPHAGY-RELATED PROTEIN 22"/>
    <property type="match status" value="1"/>
</dbReference>
<evidence type="ECO:0000256" key="5">
    <source>
        <dbReference type="ARBA" id="ARBA00023136"/>
    </source>
</evidence>
<comment type="caution">
    <text evidence="8">The sequence shown here is derived from an EMBL/GenBank/DDBJ whole genome shotgun (WGS) entry which is preliminary data.</text>
</comment>
<feature type="transmembrane region" description="Helical" evidence="6">
    <location>
        <begin position="231"/>
        <end position="253"/>
    </location>
</feature>
<organism evidence="8 9">
    <name type="scientific">Oceanirhabdus seepicola</name>
    <dbReference type="NCBI Taxonomy" id="2828781"/>
    <lineage>
        <taxon>Bacteria</taxon>
        <taxon>Bacillati</taxon>
        <taxon>Bacillota</taxon>
        <taxon>Clostridia</taxon>
        <taxon>Eubacteriales</taxon>
        <taxon>Clostridiaceae</taxon>
        <taxon>Oceanirhabdus</taxon>
    </lineage>
</organism>
<dbReference type="RefSeq" id="WP_250857372.1">
    <property type="nucleotide sequence ID" value="NZ_JAGSOJ010000001.1"/>
</dbReference>
<reference evidence="8" key="1">
    <citation type="journal article" date="2021" name="mSystems">
        <title>Bacteria and Archaea Synergistically Convert Glycine Betaine to Biogenic Methane in the Formosa Cold Seep of the South China Sea.</title>
        <authorList>
            <person name="Li L."/>
            <person name="Zhang W."/>
            <person name="Zhang S."/>
            <person name="Song L."/>
            <person name="Sun Q."/>
            <person name="Zhang H."/>
            <person name="Xiang H."/>
            <person name="Dong X."/>
        </authorList>
    </citation>
    <scope>NUCLEOTIDE SEQUENCE</scope>
    <source>
        <strain evidence="8">ZWT</strain>
    </source>
</reference>
<sequence>MSKQERSWIIYDWACSAYTMTILTLIFPVFFKTYIAKDLAGYESTAYLSYANSFAALIIAILAPFLGMIADFKGNKKKFFSFFLAIGLFFTLSLSFVSQGKIFFSLFIFVLSIIGYAGANVFYDSFLTDITPTKKMDKVSTHGFAWGYIGGVLLFIISYLIIYFRTSLGISLTIATKLSFILTAIWWLIFSIPILKNVKQNHYIEPVKNPFSYTWKKTLSILKTIKKNKPAFMFLLAYFFYIDGVSTIIKLSSSYGLDLGIDQNTLMIIFIMTQFVAFPCAILFAKLAKIFSPKKIILLGIGIYTSISIFAFFMSTPLHFWIMAMMVAFAQGGIQALSRSYFGKLIPKENSSEFFGIYNIFGRFATIMGPLLLGGLTTLTGNSKYGVLSLIVLFAIGGILLIRVPEEENRSVK</sequence>
<dbReference type="InterPro" id="IPR020846">
    <property type="entry name" value="MFS_dom"/>
</dbReference>
<reference evidence="8" key="2">
    <citation type="submission" date="2021-04" db="EMBL/GenBank/DDBJ databases">
        <authorList>
            <person name="Dong X."/>
        </authorList>
    </citation>
    <scope>NUCLEOTIDE SEQUENCE</scope>
    <source>
        <strain evidence="8">ZWT</strain>
    </source>
</reference>
<keyword evidence="5 6" id="KW-0472">Membrane</keyword>
<dbReference type="CDD" id="cd17482">
    <property type="entry name" value="MFS_YxiO_like"/>
    <property type="match status" value="1"/>
</dbReference>
<dbReference type="EMBL" id="JAGSOJ010000001">
    <property type="protein sequence ID" value="MCM1988507.1"/>
    <property type="molecule type" value="Genomic_DNA"/>
</dbReference>
<proteinExistence type="predicted"/>
<feature type="transmembrane region" description="Helical" evidence="6">
    <location>
        <begin position="144"/>
        <end position="164"/>
    </location>
</feature>
<feature type="transmembrane region" description="Helical" evidence="6">
    <location>
        <begin position="12"/>
        <end position="35"/>
    </location>
</feature>
<evidence type="ECO:0000313" key="9">
    <source>
        <dbReference type="Proteomes" id="UP001056429"/>
    </source>
</evidence>
<dbReference type="InterPro" id="IPR024671">
    <property type="entry name" value="Atg22-like"/>
</dbReference>
<dbReference type="Proteomes" id="UP001056429">
    <property type="component" value="Unassembled WGS sequence"/>
</dbReference>
<evidence type="ECO:0000256" key="2">
    <source>
        <dbReference type="ARBA" id="ARBA00022448"/>
    </source>
</evidence>
<dbReference type="Pfam" id="PF11700">
    <property type="entry name" value="ATG22"/>
    <property type="match status" value="1"/>
</dbReference>
<gene>
    <name evidence="8" type="ORF">KDK92_02060</name>
</gene>
<feature type="transmembrane region" description="Helical" evidence="6">
    <location>
        <begin position="170"/>
        <end position="190"/>
    </location>
</feature>
<feature type="transmembrane region" description="Helical" evidence="6">
    <location>
        <begin position="354"/>
        <end position="373"/>
    </location>
</feature>
<name>A0A9J6NW88_9CLOT</name>
<dbReference type="AlphaFoldDB" id="A0A9J6NW88"/>
<dbReference type="Gene3D" id="1.20.1250.20">
    <property type="entry name" value="MFS general substrate transporter like domains"/>
    <property type="match status" value="2"/>
</dbReference>
<evidence type="ECO:0000259" key="7">
    <source>
        <dbReference type="PROSITE" id="PS50850"/>
    </source>
</evidence>
<dbReference type="InterPro" id="IPR036259">
    <property type="entry name" value="MFS_trans_sf"/>
</dbReference>
<dbReference type="PROSITE" id="PS50850">
    <property type="entry name" value="MFS"/>
    <property type="match status" value="1"/>
</dbReference>
<feature type="transmembrane region" description="Helical" evidence="6">
    <location>
        <begin position="320"/>
        <end position="342"/>
    </location>
</feature>
<keyword evidence="2" id="KW-0813">Transport</keyword>
<feature type="transmembrane region" description="Helical" evidence="6">
    <location>
        <begin position="296"/>
        <end position="314"/>
    </location>
</feature>
<feature type="transmembrane region" description="Helical" evidence="6">
    <location>
        <begin position="79"/>
        <end position="96"/>
    </location>
</feature>
<evidence type="ECO:0000313" key="8">
    <source>
        <dbReference type="EMBL" id="MCM1988507.1"/>
    </source>
</evidence>
<feature type="transmembrane region" description="Helical" evidence="6">
    <location>
        <begin position="102"/>
        <end position="123"/>
    </location>
</feature>
<dbReference type="PANTHER" id="PTHR23519">
    <property type="entry name" value="AUTOPHAGY-RELATED PROTEIN 22"/>
    <property type="match status" value="1"/>
</dbReference>
<keyword evidence="3 6" id="KW-0812">Transmembrane</keyword>
<dbReference type="GO" id="GO:0022857">
    <property type="term" value="F:transmembrane transporter activity"/>
    <property type="evidence" value="ECO:0007669"/>
    <property type="project" value="InterPro"/>
</dbReference>
<feature type="transmembrane region" description="Helical" evidence="6">
    <location>
        <begin position="47"/>
        <end position="67"/>
    </location>
</feature>
<evidence type="ECO:0000256" key="4">
    <source>
        <dbReference type="ARBA" id="ARBA00022989"/>
    </source>
</evidence>
<comment type="subcellular location">
    <subcellularLocation>
        <location evidence="1">Cell membrane</location>
        <topology evidence="1">Multi-pass membrane protein</topology>
    </subcellularLocation>
</comment>
<dbReference type="SUPFAM" id="SSF103473">
    <property type="entry name" value="MFS general substrate transporter"/>
    <property type="match status" value="1"/>
</dbReference>
<evidence type="ECO:0000256" key="3">
    <source>
        <dbReference type="ARBA" id="ARBA00022692"/>
    </source>
</evidence>
<evidence type="ECO:0000256" key="1">
    <source>
        <dbReference type="ARBA" id="ARBA00004651"/>
    </source>
</evidence>
<evidence type="ECO:0000256" key="6">
    <source>
        <dbReference type="SAM" id="Phobius"/>
    </source>
</evidence>
<dbReference type="InterPro" id="IPR050495">
    <property type="entry name" value="ATG22/LtaA_families"/>
</dbReference>
<keyword evidence="4 6" id="KW-1133">Transmembrane helix</keyword>
<keyword evidence="9" id="KW-1185">Reference proteome</keyword>
<feature type="transmembrane region" description="Helical" evidence="6">
    <location>
        <begin position="265"/>
        <end position="284"/>
    </location>
</feature>
<protein>
    <submittedName>
        <fullName evidence="8">MFS transporter</fullName>
    </submittedName>
</protein>
<accession>A0A9J6NW88</accession>
<feature type="transmembrane region" description="Helical" evidence="6">
    <location>
        <begin position="385"/>
        <end position="404"/>
    </location>
</feature>
<feature type="domain" description="Major facilitator superfamily (MFS) profile" evidence="7">
    <location>
        <begin position="1"/>
        <end position="410"/>
    </location>
</feature>